<accession>A0A918SCW7</accession>
<organism evidence="1 2">
    <name type="scientific">Salinimicrobium marinum</name>
    <dbReference type="NCBI Taxonomy" id="680283"/>
    <lineage>
        <taxon>Bacteria</taxon>
        <taxon>Pseudomonadati</taxon>
        <taxon>Bacteroidota</taxon>
        <taxon>Flavobacteriia</taxon>
        <taxon>Flavobacteriales</taxon>
        <taxon>Flavobacteriaceae</taxon>
        <taxon>Salinimicrobium</taxon>
    </lineage>
</organism>
<dbReference type="EMBL" id="BMXB01000003">
    <property type="protein sequence ID" value="GHA33194.1"/>
    <property type="molecule type" value="Genomic_DNA"/>
</dbReference>
<dbReference type="Proteomes" id="UP000610456">
    <property type="component" value="Unassembled WGS sequence"/>
</dbReference>
<keyword evidence="2" id="KW-1185">Reference proteome</keyword>
<reference evidence="1" key="1">
    <citation type="journal article" date="2014" name="Int. J. Syst. Evol. Microbiol.">
        <title>Complete genome sequence of Corynebacterium casei LMG S-19264T (=DSM 44701T), isolated from a smear-ripened cheese.</title>
        <authorList>
            <consortium name="US DOE Joint Genome Institute (JGI-PGF)"/>
            <person name="Walter F."/>
            <person name="Albersmeier A."/>
            <person name="Kalinowski J."/>
            <person name="Ruckert C."/>
        </authorList>
    </citation>
    <scope>NUCLEOTIDE SEQUENCE</scope>
    <source>
        <strain evidence="1">KCTC 12719</strain>
    </source>
</reference>
<dbReference type="AlphaFoldDB" id="A0A918SCW7"/>
<evidence type="ECO:0000313" key="1">
    <source>
        <dbReference type="EMBL" id="GHA33194.1"/>
    </source>
</evidence>
<gene>
    <name evidence="1" type="ORF">GCM10007103_13360</name>
</gene>
<proteinExistence type="predicted"/>
<name>A0A918SCW7_9FLAO</name>
<protein>
    <recommendedName>
        <fullName evidence="3">Adhesin domain-containing protein</fullName>
    </recommendedName>
</protein>
<comment type="caution">
    <text evidence="1">The sequence shown here is derived from an EMBL/GenBank/DDBJ whole genome shotgun (WGS) entry which is preliminary data.</text>
</comment>
<sequence>MLFLLLFIPFSGIAGNDLDGRYTKEKKISKKFNVSANALLKIDNSYGNVDVTTWNQNRVEIEITIKTNGNDEEKVSQKLQEIDVEFSNSSSQVSAKTLFDRNDKSWWSQIFGSSSNVSMEINYRIKAPVKNNVVLTNDYGNISIDRLEGNASISCDYGRLFIGDLLGDNNELNFDYTRNSTINYMKRGSINADYSEYTIEEAGTLDITADYTDSRIGKVENIKFTCDYGGISINKLRNMKGQGDYVGVKIGTVYNSLELDMDYGSASIEKVMKGARDININSDYTSIKIGYDRSTPFNFRISTSYGGVKGIDGQNGFHINKRSQSTGDNFYEGYHLSENSGGNINVKSSYGSVTFVN</sequence>
<evidence type="ECO:0000313" key="2">
    <source>
        <dbReference type="Proteomes" id="UP000610456"/>
    </source>
</evidence>
<evidence type="ECO:0008006" key="3">
    <source>
        <dbReference type="Google" id="ProtNLM"/>
    </source>
</evidence>
<reference evidence="1" key="2">
    <citation type="submission" date="2020-09" db="EMBL/GenBank/DDBJ databases">
        <authorList>
            <person name="Sun Q."/>
            <person name="Kim S."/>
        </authorList>
    </citation>
    <scope>NUCLEOTIDE SEQUENCE</scope>
    <source>
        <strain evidence="1">KCTC 12719</strain>
    </source>
</reference>